<dbReference type="RefSeq" id="WP_215621832.1">
    <property type="nucleotide sequence ID" value="NZ_CP076134.1"/>
</dbReference>
<evidence type="ECO:0000256" key="8">
    <source>
        <dbReference type="ARBA" id="ARBA00037998"/>
    </source>
</evidence>
<proteinExistence type="inferred from homology"/>
<evidence type="ECO:0000256" key="6">
    <source>
        <dbReference type="ARBA" id="ARBA00022989"/>
    </source>
</evidence>
<feature type="transmembrane region" description="Helical" evidence="9">
    <location>
        <begin position="68"/>
        <end position="92"/>
    </location>
</feature>
<dbReference type="EMBL" id="CP076134">
    <property type="protein sequence ID" value="QWG13079.1"/>
    <property type="molecule type" value="Genomic_DNA"/>
</dbReference>
<dbReference type="InterPro" id="IPR052157">
    <property type="entry name" value="BCAA_transport_permease"/>
</dbReference>
<keyword evidence="4 9" id="KW-0812">Transmembrane</keyword>
<dbReference type="Proteomes" id="UP000680839">
    <property type="component" value="Chromosome"/>
</dbReference>
<dbReference type="InterPro" id="IPR001851">
    <property type="entry name" value="ABC_transp_permease"/>
</dbReference>
<dbReference type="GO" id="GO:0005886">
    <property type="term" value="C:plasma membrane"/>
    <property type="evidence" value="ECO:0007669"/>
    <property type="project" value="UniProtKB-SubCell"/>
</dbReference>
<feature type="transmembrane region" description="Helical" evidence="9">
    <location>
        <begin position="198"/>
        <end position="220"/>
    </location>
</feature>
<evidence type="ECO:0000313" key="11">
    <source>
        <dbReference type="Proteomes" id="UP000680839"/>
    </source>
</evidence>
<feature type="transmembrane region" description="Helical" evidence="9">
    <location>
        <begin position="232"/>
        <end position="259"/>
    </location>
</feature>
<evidence type="ECO:0000256" key="9">
    <source>
        <dbReference type="SAM" id="Phobius"/>
    </source>
</evidence>
<feature type="transmembrane region" description="Helical" evidence="9">
    <location>
        <begin position="104"/>
        <end position="126"/>
    </location>
</feature>
<gene>
    <name evidence="10" type="ORF">KMZ29_25985</name>
</gene>
<sequence>MSYLHFIDTLQSIADGVLFGATYSLLGIGFTLVFGVMHKINLSYAAASIGAAYASLIVLSVVKAPAIFIFLLAGLSGGIIGFVIYVVCFRFIPQANPLATLMSTVGALLLIDEIIVHATVGIPVPYPALFSDVIIDAGPFTLRGDLMFMFALGCLSMLLLLALLYRTKIGIATRAVAQQPVAAQLCGISIPRINGLTFVITGVVGGIAGAMIGAAIGVLSPLLSLPLTTKGLIVTVIGGLGSIPGAIIAGLLVGGFENLFQYFRGVTERDLYVMLLLFVFLVFRPGGIFSPAAGRD</sequence>
<feature type="transmembrane region" description="Helical" evidence="9">
    <location>
        <begin position="146"/>
        <end position="165"/>
    </location>
</feature>
<dbReference type="PANTHER" id="PTHR11795:SF449">
    <property type="entry name" value="BRANCHED-CHAIN AMINO ACID TRANSPORT PERMEASE PROTEIN LIVH-RELATED"/>
    <property type="match status" value="1"/>
</dbReference>
<dbReference type="GO" id="GO:0022857">
    <property type="term" value="F:transmembrane transporter activity"/>
    <property type="evidence" value="ECO:0007669"/>
    <property type="project" value="InterPro"/>
</dbReference>
<evidence type="ECO:0000256" key="2">
    <source>
        <dbReference type="ARBA" id="ARBA00022448"/>
    </source>
</evidence>
<organism evidence="10 11">
    <name type="scientific">Bradyrhizobium sediminis</name>
    <dbReference type="NCBI Taxonomy" id="2840469"/>
    <lineage>
        <taxon>Bacteria</taxon>
        <taxon>Pseudomonadati</taxon>
        <taxon>Pseudomonadota</taxon>
        <taxon>Alphaproteobacteria</taxon>
        <taxon>Hyphomicrobiales</taxon>
        <taxon>Nitrobacteraceae</taxon>
        <taxon>Bradyrhizobium</taxon>
    </lineage>
</organism>
<dbReference type="GO" id="GO:0006865">
    <property type="term" value="P:amino acid transport"/>
    <property type="evidence" value="ECO:0007669"/>
    <property type="project" value="UniProtKB-KW"/>
</dbReference>
<comment type="similarity">
    <text evidence="8">Belongs to the binding-protein-dependent transport system permease family. LivHM subfamily.</text>
</comment>
<accession>A0A975RMT0</accession>
<evidence type="ECO:0000256" key="5">
    <source>
        <dbReference type="ARBA" id="ARBA00022970"/>
    </source>
</evidence>
<evidence type="ECO:0000256" key="4">
    <source>
        <dbReference type="ARBA" id="ARBA00022692"/>
    </source>
</evidence>
<name>A0A975RMT0_9BRAD</name>
<keyword evidence="3" id="KW-1003">Cell membrane</keyword>
<evidence type="ECO:0000256" key="7">
    <source>
        <dbReference type="ARBA" id="ARBA00023136"/>
    </source>
</evidence>
<keyword evidence="6 9" id="KW-1133">Transmembrane helix</keyword>
<reference evidence="10" key="1">
    <citation type="submission" date="2021-06" db="EMBL/GenBank/DDBJ databases">
        <title>Bradyrhizobium sp. S2-20-1 Genome sequencing.</title>
        <authorList>
            <person name="Jin L."/>
        </authorList>
    </citation>
    <scope>NUCLEOTIDE SEQUENCE</scope>
    <source>
        <strain evidence="10">S2-20-1</strain>
    </source>
</reference>
<feature type="transmembrane region" description="Helical" evidence="9">
    <location>
        <begin position="42"/>
        <end position="62"/>
    </location>
</feature>
<dbReference type="PANTHER" id="PTHR11795">
    <property type="entry name" value="BRANCHED-CHAIN AMINO ACID TRANSPORT SYSTEM PERMEASE PROTEIN LIVH"/>
    <property type="match status" value="1"/>
</dbReference>
<keyword evidence="5" id="KW-0029">Amino-acid transport</keyword>
<evidence type="ECO:0000313" key="10">
    <source>
        <dbReference type="EMBL" id="QWG13079.1"/>
    </source>
</evidence>
<keyword evidence="2" id="KW-0813">Transport</keyword>
<protein>
    <submittedName>
        <fullName evidence="10">Branched-chain amino acid ABC transporter permease</fullName>
    </submittedName>
</protein>
<comment type="subcellular location">
    <subcellularLocation>
        <location evidence="1">Cell membrane</location>
        <topology evidence="1">Multi-pass membrane protein</topology>
    </subcellularLocation>
</comment>
<evidence type="ECO:0000256" key="3">
    <source>
        <dbReference type="ARBA" id="ARBA00022475"/>
    </source>
</evidence>
<dbReference type="CDD" id="cd06582">
    <property type="entry name" value="TM_PBP1_LivH_like"/>
    <property type="match status" value="1"/>
</dbReference>
<feature type="transmembrane region" description="Helical" evidence="9">
    <location>
        <begin position="271"/>
        <end position="293"/>
    </location>
</feature>
<keyword evidence="7 9" id="KW-0472">Membrane</keyword>
<dbReference type="Pfam" id="PF02653">
    <property type="entry name" value="BPD_transp_2"/>
    <property type="match status" value="1"/>
</dbReference>
<dbReference type="AlphaFoldDB" id="A0A975RMT0"/>
<evidence type="ECO:0000256" key="1">
    <source>
        <dbReference type="ARBA" id="ARBA00004651"/>
    </source>
</evidence>
<feature type="transmembrane region" description="Helical" evidence="9">
    <location>
        <begin position="12"/>
        <end position="35"/>
    </location>
</feature>